<evidence type="ECO:0000313" key="1">
    <source>
        <dbReference type="EMBL" id="JAH88914.1"/>
    </source>
</evidence>
<protein>
    <submittedName>
        <fullName evidence="1">Uncharacterized protein</fullName>
    </submittedName>
</protein>
<sequence length="20" mass="2389">MDFTGYSGTFIKYKSYTCLY</sequence>
<dbReference type="EMBL" id="GBXM01019663">
    <property type="protein sequence ID" value="JAH88914.1"/>
    <property type="molecule type" value="Transcribed_RNA"/>
</dbReference>
<reference evidence="1" key="2">
    <citation type="journal article" date="2015" name="Fish Shellfish Immunol.">
        <title>Early steps in the European eel (Anguilla anguilla)-Vibrio vulnificus interaction in the gills: Role of the RtxA13 toxin.</title>
        <authorList>
            <person name="Callol A."/>
            <person name="Pajuelo D."/>
            <person name="Ebbesson L."/>
            <person name="Teles M."/>
            <person name="MacKenzie S."/>
            <person name="Amaro C."/>
        </authorList>
    </citation>
    <scope>NUCLEOTIDE SEQUENCE</scope>
</reference>
<organism evidence="1">
    <name type="scientific">Anguilla anguilla</name>
    <name type="common">European freshwater eel</name>
    <name type="synonym">Muraena anguilla</name>
    <dbReference type="NCBI Taxonomy" id="7936"/>
    <lineage>
        <taxon>Eukaryota</taxon>
        <taxon>Metazoa</taxon>
        <taxon>Chordata</taxon>
        <taxon>Craniata</taxon>
        <taxon>Vertebrata</taxon>
        <taxon>Euteleostomi</taxon>
        <taxon>Actinopterygii</taxon>
        <taxon>Neopterygii</taxon>
        <taxon>Teleostei</taxon>
        <taxon>Anguilliformes</taxon>
        <taxon>Anguillidae</taxon>
        <taxon>Anguilla</taxon>
    </lineage>
</organism>
<name>A0A0E9WEV1_ANGAN</name>
<accession>A0A0E9WEV1</accession>
<reference evidence="1" key="1">
    <citation type="submission" date="2014-11" db="EMBL/GenBank/DDBJ databases">
        <authorList>
            <person name="Amaro Gonzalez C."/>
        </authorList>
    </citation>
    <scope>NUCLEOTIDE SEQUENCE</scope>
</reference>
<dbReference type="AlphaFoldDB" id="A0A0E9WEV1"/>
<proteinExistence type="predicted"/>